<dbReference type="EMBL" id="RKHO01000001">
    <property type="protein sequence ID" value="ROR92170.1"/>
    <property type="molecule type" value="Genomic_DNA"/>
</dbReference>
<comment type="subcellular location">
    <subcellularLocation>
        <location evidence="6">Cell membrane</location>
        <topology evidence="6">Multi-pass membrane protein</topology>
    </subcellularLocation>
    <subcellularLocation>
        <location evidence="1">Membrane</location>
        <topology evidence="1">Multi-pass membrane protein</topology>
    </subcellularLocation>
</comment>
<dbReference type="AlphaFoldDB" id="A0A3N2CXA2"/>
<keyword evidence="8" id="KW-1185">Reference proteome</keyword>
<feature type="transmembrane region" description="Helical" evidence="6">
    <location>
        <begin position="102"/>
        <end position="120"/>
    </location>
</feature>
<dbReference type="PANTHER" id="PTHR43701">
    <property type="entry name" value="MEMBRANE TRANSPORTER PROTEIN MJ0441-RELATED"/>
    <property type="match status" value="1"/>
</dbReference>
<gene>
    <name evidence="7" type="ORF">EDD33_3054</name>
</gene>
<feature type="transmembrane region" description="Helical" evidence="6">
    <location>
        <begin position="257"/>
        <end position="275"/>
    </location>
</feature>
<dbReference type="Proteomes" id="UP000281738">
    <property type="component" value="Unassembled WGS sequence"/>
</dbReference>
<dbReference type="RefSeq" id="WP_123391792.1">
    <property type="nucleotide sequence ID" value="NZ_RKHO01000001.1"/>
</dbReference>
<evidence type="ECO:0000256" key="1">
    <source>
        <dbReference type="ARBA" id="ARBA00004141"/>
    </source>
</evidence>
<feature type="transmembrane region" description="Helical" evidence="6">
    <location>
        <begin position="72"/>
        <end position="90"/>
    </location>
</feature>
<dbReference type="PANTHER" id="PTHR43701:SF12">
    <property type="entry name" value="MEMBRANE TRANSPORTER PROTEIN YTNM-RELATED"/>
    <property type="match status" value="1"/>
</dbReference>
<evidence type="ECO:0000256" key="2">
    <source>
        <dbReference type="ARBA" id="ARBA00009142"/>
    </source>
</evidence>
<keyword evidence="4 6" id="KW-1133">Transmembrane helix</keyword>
<dbReference type="InterPro" id="IPR002781">
    <property type="entry name" value="TM_pro_TauE-like"/>
</dbReference>
<dbReference type="Pfam" id="PF01925">
    <property type="entry name" value="TauE"/>
    <property type="match status" value="1"/>
</dbReference>
<sequence length="301" mass="30816">MERLFVFAFVGLLAQVIDGSLGMAYGVTASTLLLANGVAPAVASASVHLAEVGTTAVSGFSHWRFGNVEWGVVARLAVPGAIGAFVGASVLSNLSTESATPWVAVLLLLLGVYIVARFVFGKKPVVVTRRPGTRFLAPLGLFAGFVDATGGGGWGPVATPTLISSGRLHPRKVIGSVSTAEFAVTVAASVGFLIGLGSEAIDWRVVGGLLLGGVVAAPFAAYLVRHVSLPVLGALVGSVILITNSRTLLRAFDAESAGAYAVLGVVAATLLAIAVRRARGEHTEVIEALEGDEPEPEKQPV</sequence>
<evidence type="ECO:0000256" key="4">
    <source>
        <dbReference type="ARBA" id="ARBA00022989"/>
    </source>
</evidence>
<protein>
    <recommendedName>
        <fullName evidence="6">Probable membrane transporter protein</fullName>
    </recommendedName>
</protein>
<name>A0A3N2CXA2_9ACTN</name>
<dbReference type="InterPro" id="IPR051598">
    <property type="entry name" value="TSUP/Inactive_protease-like"/>
</dbReference>
<keyword evidence="3 6" id="KW-0812">Transmembrane</keyword>
<feature type="transmembrane region" description="Helical" evidence="6">
    <location>
        <begin position="173"/>
        <end position="197"/>
    </location>
</feature>
<accession>A0A3N2CXA2</accession>
<proteinExistence type="inferred from homology"/>
<comment type="similarity">
    <text evidence="2 6">Belongs to the 4-toluene sulfonate uptake permease (TSUP) (TC 2.A.102) family.</text>
</comment>
<feature type="transmembrane region" description="Helical" evidence="6">
    <location>
        <begin position="231"/>
        <end position="251"/>
    </location>
</feature>
<dbReference type="GO" id="GO:0005886">
    <property type="term" value="C:plasma membrane"/>
    <property type="evidence" value="ECO:0007669"/>
    <property type="project" value="UniProtKB-SubCell"/>
</dbReference>
<keyword evidence="6" id="KW-1003">Cell membrane</keyword>
<evidence type="ECO:0000256" key="5">
    <source>
        <dbReference type="ARBA" id="ARBA00023136"/>
    </source>
</evidence>
<dbReference type="OrthoDB" id="45564at2"/>
<keyword evidence="5 6" id="KW-0472">Membrane</keyword>
<feature type="transmembrane region" description="Helical" evidence="6">
    <location>
        <begin position="203"/>
        <end position="224"/>
    </location>
</feature>
<feature type="transmembrane region" description="Helical" evidence="6">
    <location>
        <begin position="38"/>
        <end position="60"/>
    </location>
</feature>
<evidence type="ECO:0000313" key="7">
    <source>
        <dbReference type="EMBL" id="ROR92170.1"/>
    </source>
</evidence>
<evidence type="ECO:0000256" key="6">
    <source>
        <dbReference type="RuleBase" id="RU363041"/>
    </source>
</evidence>
<comment type="caution">
    <text evidence="7">The sequence shown here is derived from an EMBL/GenBank/DDBJ whole genome shotgun (WGS) entry which is preliminary data.</text>
</comment>
<evidence type="ECO:0000313" key="8">
    <source>
        <dbReference type="Proteomes" id="UP000281738"/>
    </source>
</evidence>
<evidence type="ECO:0000256" key="3">
    <source>
        <dbReference type="ARBA" id="ARBA00022692"/>
    </source>
</evidence>
<reference evidence="7 8" key="1">
    <citation type="submission" date="2018-11" db="EMBL/GenBank/DDBJ databases">
        <title>Sequencing the genomes of 1000 actinobacteria strains.</title>
        <authorList>
            <person name="Klenk H.-P."/>
        </authorList>
    </citation>
    <scope>NUCLEOTIDE SEQUENCE [LARGE SCALE GENOMIC DNA]</scope>
    <source>
        <strain evidence="7 8">DSM 12652</strain>
    </source>
</reference>
<organism evidence="7 8">
    <name type="scientific">Nocardioides aurantiacus</name>
    <dbReference type="NCBI Taxonomy" id="86796"/>
    <lineage>
        <taxon>Bacteria</taxon>
        <taxon>Bacillati</taxon>
        <taxon>Actinomycetota</taxon>
        <taxon>Actinomycetes</taxon>
        <taxon>Propionibacteriales</taxon>
        <taxon>Nocardioidaceae</taxon>
        <taxon>Nocardioides</taxon>
    </lineage>
</organism>